<dbReference type="Proteomes" id="UP000783686">
    <property type="component" value="Unassembled WGS sequence"/>
</dbReference>
<dbReference type="Proteomes" id="UP000614601">
    <property type="component" value="Unassembled WGS sequence"/>
</dbReference>
<organism evidence="2 3">
    <name type="scientific">Bursaphelenchus okinawaensis</name>
    <dbReference type="NCBI Taxonomy" id="465554"/>
    <lineage>
        <taxon>Eukaryota</taxon>
        <taxon>Metazoa</taxon>
        <taxon>Ecdysozoa</taxon>
        <taxon>Nematoda</taxon>
        <taxon>Chromadorea</taxon>
        <taxon>Rhabditida</taxon>
        <taxon>Tylenchina</taxon>
        <taxon>Tylenchomorpha</taxon>
        <taxon>Aphelenchoidea</taxon>
        <taxon>Aphelenchoididae</taxon>
        <taxon>Bursaphelenchus</taxon>
    </lineage>
</organism>
<feature type="compositionally biased region" description="Polar residues" evidence="1">
    <location>
        <begin position="39"/>
        <end position="51"/>
    </location>
</feature>
<protein>
    <submittedName>
        <fullName evidence="2">Uncharacterized protein</fullName>
    </submittedName>
</protein>
<proteinExistence type="predicted"/>
<dbReference type="AlphaFoldDB" id="A0A811LPQ4"/>
<name>A0A811LPQ4_9BILA</name>
<evidence type="ECO:0000313" key="3">
    <source>
        <dbReference type="Proteomes" id="UP000614601"/>
    </source>
</evidence>
<evidence type="ECO:0000256" key="1">
    <source>
        <dbReference type="SAM" id="MobiDB-lite"/>
    </source>
</evidence>
<reference evidence="2" key="1">
    <citation type="submission" date="2020-09" db="EMBL/GenBank/DDBJ databases">
        <authorList>
            <person name="Kikuchi T."/>
        </authorList>
    </citation>
    <scope>NUCLEOTIDE SEQUENCE</scope>
    <source>
        <strain evidence="2">SH1</strain>
    </source>
</reference>
<sequence length="101" mass="11564">MECNLFDSREQEEGQIPGRGSEAYAFEEPLPLPCHGRLQQKTARSARQTTFQDHRDVSPDRSLADGRPKLECREPELLKHITASFVTVAFLLQCFLFDLNQ</sequence>
<keyword evidence="3" id="KW-1185">Reference proteome</keyword>
<comment type="caution">
    <text evidence="2">The sequence shown here is derived from an EMBL/GenBank/DDBJ whole genome shotgun (WGS) entry which is preliminary data.</text>
</comment>
<evidence type="ECO:0000313" key="2">
    <source>
        <dbReference type="EMBL" id="CAD5229142.1"/>
    </source>
</evidence>
<feature type="region of interest" description="Disordered" evidence="1">
    <location>
        <begin position="1"/>
        <end position="22"/>
    </location>
</feature>
<gene>
    <name evidence="2" type="ORF">BOKJ2_LOCUS13201</name>
</gene>
<accession>A0A811LPQ4</accession>
<dbReference type="EMBL" id="CAJFCW020000006">
    <property type="protein sequence ID" value="CAG9125882.1"/>
    <property type="molecule type" value="Genomic_DNA"/>
</dbReference>
<dbReference type="EMBL" id="CAJFDH010000006">
    <property type="protein sequence ID" value="CAD5229142.1"/>
    <property type="molecule type" value="Genomic_DNA"/>
</dbReference>
<feature type="region of interest" description="Disordered" evidence="1">
    <location>
        <begin position="39"/>
        <end position="68"/>
    </location>
</feature>
<feature type="compositionally biased region" description="Basic and acidic residues" evidence="1">
    <location>
        <begin position="52"/>
        <end position="68"/>
    </location>
</feature>